<proteinExistence type="predicted"/>
<comment type="caution">
    <text evidence="9">The sequence shown here is derived from an EMBL/GenBank/DDBJ whole genome shotgun (WGS) entry which is preliminary data.</text>
</comment>
<dbReference type="GO" id="GO:0016020">
    <property type="term" value="C:membrane"/>
    <property type="evidence" value="ECO:0007669"/>
    <property type="project" value="GOC"/>
</dbReference>
<dbReference type="GO" id="GO:0050479">
    <property type="term" value="F:glyceryl-ether monooxygenase activity"/>
    <property type="evidence" value="ECO:0007669"/>
    <property type="project" value="TreeGrafter"/>
</dbReference>
<dbReference type="GO" id="GO:0012505">
    <property type="term" value="C:endomembrane system"/>
    <property type="evidence" value="ECO:0007669"/>
    <property type="project" value="UniProtKB-SubCell"/>
</dbReference>
<feature type="transmembrane region" description="Helical" evidence="7">
    <location>
        <begin position="57"/>
        <end position="77"/>
    </location>
</feature>
<organism evidence="9 10">
    <name type="scientific">Variovorax paradoxus</name>
    <dbReference type="NCBI Taxonomy" id="34073"/>
    <lineage>
        <taxon>Bacteria</taxon>
        <taxon>Pseudomonadati</taxon>
        <taxon>Pseudomonadota</taxon>
        <taxon>Betaproteobacteria</taxon>
        <taxon>Burkholderiales</taxon>
        <taxon>Comamonadaceae</taxon>
        <taxon>Variovorax</taxon>
    </lineage>
</organism>
<dbReference type="Proteomes" id="UP000249135">
    <property type="component" value="Unassembled WGS sequence"/>
</dbReference>
<evidence type="ECO:0000256" key="6">
    <source>
        <dbReference type="ARBA" id="ARBA00023136"/>
    </source>
</evidence>
<keyword evidence="5" id="KW-0443">Lipid metabolism</keyword>
<keyword evidence="6 7" id="KW-0472">Membrane</keyword>
<keyword evidence="4" id="KW-0560">Oxidoreductase</keyword>
<feature type="domain" description="Fatty acid hydroxylase" evidence="8">
    <location>
        <begin position="93"/>
        <end position="227"/>
    </location>
</feature>
<evidence type="ECO:0000256" key="2">
    <source>
        <dbReference type="ARBA" id="ARBA00022692"/>
    </source>
</evidence>
<evidence type="ECO:0000256" key="3">
    <source>
        <dbReference type="ARBA" id="ARBA00022989"/>
    </source>
</evidence>
<evidence type="ECO:0000313" key="9">
    <source>
        <dbReference type="EMBL" id="PZQ58759.1"/>
    </source>
</evidence>
<dbReference type="InterPro" id="IPR006694">
    <property type="entry name" value="Fatty_acid_hydroxylase"/>
</dbReference>
<dbReference type="InterPro" id="IPR051689">
    <property type="entry name" value="Sterol_desaturase/TMEM195"/>
</dbReference>
<dbReference type="GO" id="GO:0005506">
    <property type="term" value="F:iron ion binding"/>
    <property type="evidence" value="ECO:0007669"/>
    <property type="project" value="InterPro"/>
</dbReference>
<sequence length="300" mass="33639">MQFDKLRQALGPEWAPWLLALPLLVLAAALAEGLVQTFVRRQGYDWRAFAASMADALGRHAVDLAGVSLATPVLVWAHAHRIQTLELSSPLAFALLFFGLEFFYYWYHRAAHRVRWFWATHAVHHSPNELTLAAALRLGWTGKLTGTGLFFAPLVWLGFPPTAVFAALGINLLYQFWLHAPWLPRLGALEWVFNTPTHHKVHHASNPEYLDCNYGGVLIVFDRLFGTFVDLRDDVPPRYGLTTPLLTHNPLRIATHEWVNLARDLRQARGWPARLAMVFGPPGGRPATAPASVGIEEARP</sequence>
<comment type="subcellular location">
    <subcellularLocation>
        <location evidence="1">Endomembrane system</location>
        <topology evidence="1">Multi-pass membrane protein</topology>
    </subcellularLocation>
</comment>
<dbReference type="GO" id="GO:0008610">
    <property type="term" value="P:lipid biosynthetic process"/>
    <property type="evidence" value="ECO:0007669"/>
    <property type="project" value="InterPro"/>
</dbReference>
<dbReference type="Pfam" id="PF04116">
    <property type="entry name" value="FA_hydroxylase"/>
    <property type="match status" value="1"/>
</dbReference>
<dbReference type="PANTHER" id="PTHR21624">
    <property type="entry name" value="STEROL DESATURASE-RELATED PROTEIN"/>
    <property type="match status" value="1"/>
</dbReference>
<evidence type="ECO:0000256" key="5">
    <source>
        <dbReference type="ARBA" id="ARBA00023098"/>
    </source>
</evidence>
<dbReference type="GO" id="GO:0006643">
    <property type="term" value="P:membrane lipid metabolic process"/>
    <property type="evidence" value="ECO:0007669"/>
    <property type="project" value="TreeGrafter"/>
</dbReference>
<reference evidence="9 10" key="1">
    <citation type="submission" date="2017-08" db="EMBL/GenBank/DDBJ databases">
        <title>Infants hospitalized years apart are colonized by the same room-sourced microbial strains.</title>
        <authorList>
            <person name="Brooks B."/>
            <person name="Olm M.R."/>
            <person name="Firek B.A."/>
            <person name="Baker R."/>
            <person name="Thomas B.C."/>
            <person name="Morowitz M.J."/>
            <person name="Banfield J.F."/>
        </authorList>
    </citation>
    <scope>NUCLEOTIDE SEQUENCE [LARGE SCALE GENOMIC DNA]</scope>
    <source>
        <strain evidence="9">S2_005_003_R2_41</strain>
    </source>
</reference>
<name>A0A2W5P3R9_VARPD</name>
<keyword evidence="3 7" id="KW-1133">Transmembrane helix</keyword>
<keyword evidence="2 7" id="KW-0812">Transmembrane</keyword>
<gene>
    <name evidence="9" type="ORF">DI563_30590</name>
</gene>
<evidence type="ECO:0000256" key="4">
    <source>
        <dbReference type="ARBA" id="ARBA00023002"/>
    </source>
</evidence>
<evidence type="ECO:0000313" key="10">
    <source>
        <dbReference type="Proteomes" id="UP000249135"/>
    </source>
</evidence>
<dbReference type="AlphaFoldDB" id="A0A2W5P3R9"/>
<evidence type="ECO:0000259" key="8">
    <source>
        <dbReference type="Pfam" id="PF04116"/>
    </source>
</evidence>
<feature type="transmembrane region" description="Helical" evidence="7">
    <location>
        <begin position="89"/>
        <end position="107"/>
    </location>
</feature>
<protein>
    <submittedName>
        <fullName evidence="9">Fatty acid hydroxylase</fullName>
    </submittedName>
</protein>
<accession>A0A2W5P3R9</accession>
<dbReference type="EMBL" id="QFPP01000761">
    <property type="protein sequence ID" value="PZQ58759.1"/>
    <property type="molecule type" value="Genomic_DNA"/>
</dbReference>
<evidence type="ECO:0000256" key="7">
    <source>
        <dbReference type="SAM" id="Phobius"/>
    </source>
</evidence>
<evidence type="ECO:0000256" key="1">
    <source>
        <dbReference type="ARBA" id="ARBA00004127"/>
    </source>
</evidence>
<feature type="transmembrane region" description="Helical" evidence="7">
    <location>
        <begin position="150"/>
        <end position="174"/>
    </location>
</feature>
<dbReference type="PANTHER" id="PTHR21624:SF1">
    <property type="entry name" value="ALKYLGLYCEROL MONOOXYGENASE"/>
    <property type="match status" value="1"/>
</dbReference>